<dbReference type="Pfam" id="PF01850">
    <property type="entry name" value="PIN"/>
    <property type="match status" value="1"/>
</dbReference>
<accession>T0Y2B9</accession>
<dbReference type="EMBL" id="AUZZ01011159">
    <property type="protein sequence ID" value="EQD27153.1"/>
    <property type="molecule type" value="Genomic_DNA"/>
</dbReference>
<feature type="domain" description="PIN" evidence="1">
    <location>
        <begin position="7"/>
        <end position="122"/>
    </location>
</feature>
<dbReference type="Gene3D" id="3.40.50.1010">
    <property type="entry name" value="5'-nuclease"/>
    <property type="match status" value="1"/>
</dbReference>
<evidence type="ECO:0000259" key="1">
    <source>
        <dbReference type="Pfam" id="PF01850"/>
    </source>
</evidence>
<comment type="caution">
    <text evidence="2">The sequence shown here is derived from an EMBL/GenBank/DDBJ whole genome shotgun (WGS) entry which is preliminary data.</text>
</comment>
<dbReference type="InterPro" id="IPR002716">
    <property type="entry name" value="PIN_dom"/>
</dbReference>
<dbReference type="InterPro" id="IPR029060">
    <property type="entry name" value="PIN-like_dom_sf"/>
</dbReference>
<dbReference type="AlphaFoldDB" id="T0Y2B9"/>
<reference evidence="2" key="1">
    <citation type="submission" date="2013-08" db="EMBL/GenBank/DDBJ databases">
        <authorList>
            <person name="Mendez C."/>
            <person name="Richter M."/>
            <person name="Ferrer M."/>
            <person name="Sanchez J."/>
        </authorList>
    </citation>
    <scope>NUCLEOTIDE SEQUENCE</scope>
</reference>
<reference evidence="2" key="2">
    <citation type="journal article" date="2014" name="ISME J.">
        <title>Microbial stratification in low pH oxic and suboxic macroscopic growths along an acid mine drainage.</title>
        <authorList>
            <person name="Mendez-Garcia C."/>
            <person name="Mesa V."/>
            <person name="Sprenger R.R."/>
            <person name="Richter M."/>
            <person name="Diez M.S."/>
            <person name="Solano J."/>
            <person name="Bargiela R."/>
            <person name="Golyshina O.V."/>
            <person name="Manteca A."/>
            <person name="Ramos J.L."/>
            <person name="Gallego J.R."/>
            <person name="Llorente I."/>
            <person name="Martins Dos Santos V.A."/>
            <person name="Jensen O.N."/>
            <person name="Pelaez A.I."/>
            <person name="Sanchez J."/>
            <person name="Ferrer M."/>
        </authorList>
    </citation>
    <scope>NUCLEOTIDE SEQUENCE</scope>
</reference>
<protein>
    <submittedName>
        <fullName evidence="2">Protein containing PilT protein</fullName>
    </submittedName>
</protein>
<gene>
    <name evidence="2" type="ORF">B2A_15335</name>
</gene>
<evidence type="ECO:0000313" key="2">
    <source>
        <dbReference type="EMBL" id="EQD27153.1"/>
    </source>
</evidence>
<organism evidence="2">
    <name type="scientific">mine drainage metagenome</name>
    <dbReference type="NCBI Taxonomy" id="410659"/>
    <lineage>
        <taxon>unclassified sequences</taxon>
        <taxon>metagenomes</taxon>
        <taxon>ecological metagenomes</taxon>
    </lineage>
</organism>
<name>T0Y2B9_9ZZZZ</name>
<proteinExistence type="predicted"/>
<dbReference type="SUPFAM" id="SSF88723">
    <property type="entry name" value="PIN domain-like"/>
    <property type="match status" value="1"/>
</dbReference>
<sequence length="151" mass="16860">MARQIVYWDSNAFLGLLNGEKDKEQACEDVWVAAERGLILIVTSTLTVAEVIYAKGASKLDPSKRPKVNNFFRAGHIAQKPLTRSIAELARDVVWDSGVMPKDAVYIATSAYFKIKEFHTFDGPLLNAKMINVNGFTISTQKPYAPRQLEI</sequence>